<evidence type="ECO:0000256" key="3">
    <source>
        <dbReference type="ARBA" id="ARBA00022771"/>
    </source>
</evidence>
<dbReference type="AlphaFoldDB" id="A0A8S0S3H3"/>
<name>A0A8S0S3H3_OLEEU</name>
<dbReference type="InterPro" id="IPR013087">
    <property type="entry name" value="Znf_C2H2_type"/>
</dbReference>
<keyword evidence="1" id="KW-0479">Metal-binding</keyword>
<sequence>MAGLQTSEFDTLCSQSSKKINHEPTEIEEEAALVLLMLSQDNRSWHTSPSTRAVTVIELIEDVLNPATNAVATTRERTAALASAGDDKKSMEPFSPTIIASPLDRNMPYICSLCRESFSSYQALGGHKTSHPLGGHMRKHYEGVIKGGKKTGVITYSHPRAATPANVTAMGAPVLSTST</sequence>
<dbReference type="GO" id="GO:0000976">
    <property type="term" value="F:transcription cis-regulatory region binding"/>
    <property type="evidence" value="ECO:0007669"/>
    <property type="project" value="TreeGrafter"/>
</dbReference>
<dbReference type="Pfam" id="PF13912">
    <property type="entry name" value="zf-C2H2_6"/>
    <property type="match status" value="1"/>
</dbReference>
<gene>
    <name evidence="10" type="ORF">OLEA9_A113385</name>
</gene>
<feature type="compositionally biased region" description="Polar residues" evidence="8">
    <location>
        <begin position="1"/>
        <end position="18"/>
    </location>
</feature>
<evidence type="ECO:0000256" key="8">
    <source>
        <dbReference type="SAM" id="MobiDB-lite"/>
    </source>
</evidence>
<comment type="caution">
    <text evidence="10">The sequence shown here is derived from an EMBL/GenBank/DDBJ whole genome shotgun (WGS) entry which is preliminary data.</text>
</comment>
<dbReference type="InterPro" id="IPR036236">
    <property type="entry name" value="Znf_C2H2_sf"/>
</dbReference>
<keyword evidence="4" id="KW-0862">Zinc</keyword>
<dbReference type="Gramene" id="OE9A113385T1">
    <property type="protein sequence ID" value="OE9A113385C1"/>
    <property type="gene ID" value="OE9A113385"/>
</dbReference>
<dbReference type="GO" id="GO:0003700">
    <property type="term" value="F:DNA-binding transcription factor activity"/>
    <property type="evidence" value="ECO:0007669"/>
    <property type="project" value="InterPro"/>
</dbReference>
<keyword evidence="5" id="KW-0805">Transcription regulation</keyword>
<evidence type="ECO:0000313" key="11">
    <source>
        <dbReference type="Proteomes" id="UP000594638"/>
    </source>
</evidence>
<dbReference type="Proteomes" id="UP000594638">
    <property type="component" value="Unassembled WGS sequence"/>
</dbReference>
<evidence type="ECO:0000256" key="1">
    <source>
        <dbReference type="ARBA" id="ARBA00022723"/>
    </source>
</evidence>
<feature type="region of interest" description="Disordered" evidence="8">
    <location>
        <begin position="1"/>
        <end position="24"/>
    </location>
</feature>
<dbReference type="GO" id="GO:0008270">
    <property type="term" value="F:zinc ion binding"/>
    <property type="evidence" value="ECO:0007669"/>
    <property type="project" value="UniProtKB-KW"/>
</dbReference>
<evidence type="ECO:0000256" key="4">
    <source>
        <dbReference type="ARBA" id="ARBA00022833"/>
    </source>
</evidence>
<evidence type="ECO:0000313" key="10">
    <source>
        <dbReference type="EMBL" id="CAA2987027.1"/>
    </source>
</evidence>
<feature type="domain" description="C2H2-type" evidence="9">
    <location>
        <begin position="109"/>
        <end position="131"/>
    </location>
</feature>
<evidence type="ECO:0000259" key="9">
    <source>
        <dbReference type="PROSITE" id="PS50157"/>
    </source>
</evidence>
<proteinExistence type="predicted"/>
<dbReference type="SUPFAM" id="SSF57667">
    <property type="entry name" value="beta-beta-alpha zinc fingers"/>
    <property type="match status" value="1"/>
</dbReference>
<dbReference type="PANTHER" id="PTHR45988">
    <property type="entry name" value="C2H2 TYPE ZINC FINGER TRANSCRIPTION FACTOR FAMILY-RELATED"/>
    <property type="match status" value="1"/>
</dbReference>
<evidence type="ECO:0000256" key="6">
    <source>
        <dbReference type="ARBA" id="ARBA00023163"/>
    </source>
</evidence>
<keyword evidence="3 7" id="KW-0863">Zinc-finger</keyword>
<dbReference type="EMBL" id="CACTIH010003898">
    <property type="protein sequence ID" value="CAA2987027.1"/>
    <property type="molecule type" value="Genomic_DNA"/>
</dbReference>
<dbReference type="OrthoDB" id="1746508at2759"/>
<keyword evidence="6" id="KW-0804">Transcription</keyword>
<evidence type="ECO:0000256" key="2">
    <source>
        <dbReference type="ARBA" id="ARBA00022737"/>
    </source>
</evidence>
<evidence type="ECO:0000256" key="7">
    <source>
        <dbReference type="PROSITE-ProRule" id="PRU00042"/>
    </source>
</evidence>
<dbReference type="PANTHER" id="PTHR45988:SF90">
    <property type="entry name" value="ZINC FINGER PROTEIN ZAT10-LIKE"/>
    <property type="match status" value="1"/>
</dbReference>
<accession>A0A8S0S3H3</accession>
<organism evidence="10 11">
    <name type="scientific">Olea europaea subsp. europaea</name>
    <dbReference type="NCBI Taxonomy" id="158383"/>
    <lineage>
        <taxon>Eukaryota</taxon>
        <taxon>Viridiplantae</taxon>
        <taxon>Streptophyta</taxon>
        <taxon>Embryophyta</taxon>
        <taxon>Tracheophyta</taxon>
        <taxon>Spermatophyta</taxon>
        <taxon>Magnoliopsida</taxon>
        <taxon>eudicotyledons</taxon>
        <taxon>Gunneridae</taxon>
        <taxon>Pentapetalae</taxon>
        <taxon>asterids</taxon>
        <taxon>lamiids</taxon>
        <taxon>Lamiales</taxon>
        <taxon>Oleaceae</taxon>
        <taxon>Oleeae</taxon>
        <taxon>Olea</taxon>
    </lineage>
</organism>
<dbReference type="GO" id="GO:0005634">
    <property type="term" value="C:nucleus"/>
    <property type="evidence" value="ECO:0007669"/>
    <property type="project" value="TreeGrafter"/>
</dbReference>
<keyword evidence="2" id="KW-0677">Repeat</keyword>
<evidence type="ECO:0000256" key="5">
    <source>
        <dbReference type="ARBA" id="ARBA00023015"/>
    </source>
</evidence>
<reference evidence="10 11" key="1">
    <citation type="submission" date="2019-12" db="EMBL/GenBank/DDBJ databases">
        <authorList>
            <person name="Alioto T."/>
            <person name="Alioto T."/>
            <person name="Gomez Garrido J."/>
        </authorList>
    </citation>
    <scope>NUCLEOTIDE SEQUENCE [LARGE SCALE GENOMIC DNA]</scope>
</reference>
<protein>
    <submittedName>
        <fullName evidence="10">Zinc finger AZF2-like</fullName>
    </submittedName>
</protein>
<dbReference type="PROSITE" id="PS50157">
    <property type="entry name" value="ZINC_FINGER_C2H2_2"/>
    <property type="match status" value="1"/>
</dbReference>
<dbReference type="PROSITE" id="PS00028">
    <property type="entry name" value="ZINC_FINGER_C2H2_1"/>
    <property type="match status" value="1"/>
</dbReference>
<keyword evidence="11" id="KW-1185">Reference proteome</keyword>
<dbReference type="InterPro" id="IPR044653">
    <property type="entry name" value="AZF1/2/3-like"/>
</dbReference>